<feature type="domain" description="Thoeris anti-defense 2-like" evidence="1">
    <location>
        <begin position="3"/>
        <end position="103"/>
    </location>
</feature>
<dbReference type="AlphaFoldDB" id="A0A9R1CXS0"/>
<dbReference type="InterPro" id="IPR021361">
    <property type="entry name" value="Tad2-like_dom"/>
</dbReference>
<protein>
    <recommendedName>
        <fullName evidence="1">Thoeris anti-defense 2-like domain-containing protein</fullName>
    </recommendedName>
</protein>
<dbReference type="Pfam" id="PF21825">
    <property type="entry name" value="crAss001_48"/>
    <property type="match status" value="1"/>
</dbReference>
<accession>A0A9R1CXS0</accession>
<dbReference type="InterPro" id="IPR054052">
    <property type="entry name" value="Y16Q-like"/>
</dbReference>
<evidence type="ECO:0000313" key="3">
    <source>
        <dbReference type="Proteomes" id="UP000825483"/>
    </source>
</evidence>
<dbReference type="Pfam" id="PF11195">
    <property type="entry name" value="Tad2-like"/>
    <property type="match status" value="1"/>
</dbReference>
<evidence type="ECO:0000259" key="1">
    <source>
        <dbReference type="Pfam" id="PF11195"/>
    </source>
</evidence>
<organism evidence="2 3">
    <name type="scientific">Prevotella lacticifex</name>
    <dbReference type="NCBI Taxonomy" id="2854755"/>
    <lineage>
        <taxon>Bacteria</taxon>
        <taxon>Pseudomonadati</taxon>
        <taxon>Bacteroidota</taxon>
        <taxon>Bacteroidia</taxon>
        <taxon>Bacteroidales</taxon>
        <taxon>Prevotellaceae</taxon>
        <taxon>Prevotella</taxon>
    </lineage>
</organism>
<comment type="caution">
    <text evidence="2">The sequence shown here is derived from an EMBL/GenBank/DDBJ whole genome shotgun (WGS) entry which is preliminary data.</text>
</comment>
<dbReference type="RefSeq" id="WP_223928988.1">
    <property type="nucleotide sequence ID" value="NZ_BPTU01000001.1"/>
</dbReference>
<evidence type="ECO:0000313" key="2">
    <source>
        <dbReference type="EMBL" id="GJG58999.1"/>
    </source>
</evidence>
<keyword evidence="3" id="KW-1185">Reference proteome</keyword>
<dbReference type="EMBL" id="BPUB01000002">
    <property type="protein sequence ID" value="GJG58999.1"/>
    <property type="molecule type" value="Genomic_DNA"/>
</dbReference>
<name>A0A9R1CXS0_9BACT</name>
<proteinExistence type="predicted"/>
<sequence>MAKFAQVIECLKNGGTAQRIAWDVTGNKEIMMQIPQRIAKDIVPKMTSVQDIVKPKISTVGSGEIEYHHQVLIIEFKDDEKTPARATYYIPTWEDIMADDWRLTQTADSYIARMVNEREELNDKAEKLNKFFSSTIFNGLPDNKKVLMERQYKLMTEYVEVLDERIKLENTAQG</sequence>
<dbReference type="Proteomes" id="UP000825483">
    <property type="component" value="Unassembled WGS sequence"/>
</dbReference>
<reference evidence="2" key="1">
    <citation type="journal article" date="2022" name="Int. J. Syst. Evol. Microbiol.">
        <title>Prevotella lacticifex sp. nov., isolated from the rumen of cows.</title>
        <authorList>
            <person name="Shinkai T."/>
            <person name="Ikeyama N."/>
            <person name="Kumagai M."/>
            <person name="Ohmori H."/>
            <person name="Sakamoto M."/>
            <person name="Ohkuma M."/>
            <person name="Mitsumori M."/>
        </authorList>
    </citation>
    <scope>NUCLEOTIDE SEQUENCE</scope>
    <source>
        <strain evidence="2">R5076</strain>
    </source>
</reference>
<gene>
    <name evidence="2" type="ORF">PRLR5076_18500</name>
</gene>
<dbReference type="GeneID" id="72466958"/>